<dbReference type="RefSeq" id="WP_031574102.1">
    <property type="nucleotide sequence ID" value="NZ_FNDZ01000001.1"/>
</dbReference>
<evidence type="ECO:0000313" key="3">
    <source>
        <dbReference type="Proteomes" id="UP000183255"/>
    </source>
</evidence>
<reference evidence="2 3" key="1">
    <citation type="submission" date="2016-10" db="EMBL/GenBank/DDBJ databases">
        <authorList>
            <person name="de Groot N.N."/>
        </authorList>
    </citation>
    <scope>NUCLEOTIDE SEQUENCE [LARGE SCALE GENOMIC DNA]</scope>
    <source>
        <strain evidence="2 3">CGMCC 1.5058</strain>
    </source>
</reference>
<name>A0A1G8HTE3_9CLOT</name>
<sequence>MKTVPYTTGEAKLSPKTRLGLVHLKVKHLKEQTAFYKEVLKMTLHEESEDHAVLGDTKKPLLYLRRVEDLKRYSNTTGMYHFALLYPSEKELVKAIAMLFAVKYPNSPTDHGMSKTTYLKDLEGNDIELYVRTKERGQYVEKAGDLKFLYTNGTLTDGRDPLDLDELFQHLSENEKVDSPLEDMEMGHIHLYGSNLNDMLTFYRDIMGFAEGLMMRSFAMGDVGLEEEQYHVVAFNSWKQTDIPAPEDAAGLDFYTLVLSGKEDYLALKKRLEETKVETFQEEDGEYLYDPSHIKIKLEVDTKAA</sequence>
<dbReference type="AlphaFoldDB" id="A0A1G8HTE3"/>
<organism evidence="2 3">
    <name type="scientific">Proteiniclasticum ruminis</name>
    <dbReference type="NCBI Taxonomy" id="398199"/>
    <lineage>
        <taxon>Bacteria</taxon>
        <taxon>Bacillati</taxon>
        <taxon>Bacillota</taxon>
        <taxon>Clostridia</taxon>
        <taxon>Eubacteriales</taxon>
        <taxon>Clostridiaceae</taxon>
        <taxon>Proteiniclasticum</taxon>
    </lineage>
</organism>
<proteinExistence type="predicted"/>
<accession>A0A1G8HTE3</accession>
<dbReference type="SUPFAM" id="SSF54593">
    <property type="entry name" value="Glyoxalase/Bleomycin resistance protein/Dihydroxybiphenyl dioxygenase"/>
    <property type="match status" value="2"/>
</dbReference>
<dbReference type="Pfam" id="PF00903">
    <property type="entry name" value="Glyoxalase"/>
    <property type="match status" value="1"/>
</dbReference>
<dbReference type="EMBL" id="FNDZ01000001">
    <property type="protein sequence ID" value="SDI09937.1"/>
    <property type="molecule type" value="Genomic_DNA"/>
</dbReference>
<dbReference type="InterPro" id="IPR037523">
    <property type="entry name" value="VOC_core"/>
</dbReference>
<dbReference type="PANTHER" id="PTHR43279:SF1">
    <property type="entry name" value="CATECHOL-2,3-DIOXYGENASE"/>
    <property type="match status" value="1"/>
</dbReference>
<gene>
    <name evidence="2" type="ORF">SAMN05421804_101683</name>
</gene>
<protein>
    <submittedName>
        <fullName evidence="2">Catechol 2,3-dioxygenase</fullName>
    </submittedName>
</protein>
<dbReference type="Gene3D" id="3.10.180.10">
    <property type="entry name" value="2,3-Dihydroxybiphenyl 1,2-Dioxygenase, domain 1"/>
    <property type="match status" value="2"/>
</dbReference>
<keyword evidence="2" id="KW-0560">Oxidoreductase</keyword>
<keyword evidence="2" id="KW-0223">Dioxygenase</keyword>
<dbReference type="InterPro" id="IPR004360">
    <property type="entry name" value="Glyas_Fos-R_dOase_dom"/>
</dbReference>
<dbReference type="GO" id="GO:0051213">
    <property type="term" value="F:dioxygenase activity"/>
    <property type="evidence" value="ECO:0007669"/>
    <property type="project" value="UniProtKB-KW"/>
</dbReference>
<dbReference type="Proteomes" id="UP000183255">
    <property type="component" value="Unassembled WGS sequence"/>
</dbReference>
<evidence type="ECO:0000259" key="1">
    <source>
        <dbReference type="PROSITE" id="PS51819"/>
    </source>
</evidence>
<evidence type="ECO:0000313" key="2">
    <source>
        <dbReference type="EMBL" id="SDI09937.1"/>
    </source>
</evidence>
<feature type="domain" description="VOC" evidence="1">
    <location>
        <begin position="18"/>
        <end position="132"/>
    </location>
</feature>
<dbReference type="PANTHER" id="PTHR43279">
    <property type="entry name" value="CATECHOL-2,3-DIOXYGENASE"/>
    <property type="match status" value="1"/>
</dbReference>
<dbReference type="InterPro" id="IPR029068">
    <property type="entry name" value="Glyas_Bleomycin-R_OHBP_Dase"/>
</dbReference>
<dbReference type="PROSITE" id="PS51819">
    <property type="entry name" value="VOC"/>
    <property type="match status" value="1"/>
</dbReference>